<dbReference type="AlphaFoldDB" id="H0HY74"/>
<gene>
    <name evidence="1" type="ORF">MAXJ12_25763</name>
</gene>
<accession>H0HY74</accession>
<dbReference type="Proteomes" id="UP000003250">
    <property type="component" value="Unassembled WGS sequence"/>
</dbReference>
<evidence type="ECO:0000313" key="2">
    <source>
        <dbReference type="Proteomes" id="UP000003250"/>
    </source>
</evidence>
<keyword evidence="2" id="KW-1185">Reference proteome</keyword>
<sequence length="63" mass="6781">MATRNGIDPRCMICRPATVLFCGELEIPPDATDVGIEQLTSIAGDIAKIFSGDFSFENKSVAF</sequence>
<dbReference type="RefSeq" id="WP_008838731.1">
    <property type="nucleotide sequence ID" value="NZ_AHAM01000215.1"/>
</dbReference>
<dbReference type="PATRIC" id="fig|1107882.3.peg.4998"/>
<proteinExistence type="predicted"/>
<dbReference type="EMBL" id="AHAM01000215">
    <property type="protein sequence ID" value="EHK54356.1"/>
    <property type="molecule type" value="Genomic_DNA"/>
</dbReference>
<name>H0HY74_9HYPH</name>
<organism evidence="1 2">
    <name type="scientific">Mesorhizobium alhagi CCNWXJ12-2</name>
    <dbReference type="NCBI Taxonomy" id="1107882"/>
    <lineage>
        <taxon>Bacteria</taxon>
        <taxon>Pseudomonadati</taxon>
        <taxon>Pseudomonadota</taxon>
        <taxon>Alphaproteobacteria</taxon>
        <taxon>Hyphomicrobiales</taxon>
        <taxon>Phyllobacteriaceae</taxon>
        <taxon>Allomesorhizobium</taxon>
    </lineage>
</organism>
<protein>
    <submittedName>
        <fullName evidence="1">Uncharacterized protein</fullName>
    </submittedName>
</protein>
<evidence type="ECO:0000313" key="1">
    <source>
        <dbReference type="EMBL" id="EHK54356.1"/>
    </source>
</evidence>
<reference evidence="1 2" key="1">
    <citation type="journal article" date="2012" name="J. Bacteriol.">
        <title>Draft Genome Sequence of Mesorhizobium alhagi CCNWXJ12-2T, a Novel Salt-Resistant Species Isolated from the Desert of Northwestern China.</title>
        <authorList>
            <person name="Zhou M."/>
            <person name="Chen W."/>
            <person name="Chen H."/>
            <person name="Wei G."/>
        </authorList>
    </citation>
    <scope>NUCLEOTIDE SEQUENCE [LARGE SCALE GENOMIC DNA]</scope>
    <source>
        <strain evidence="1 2">CCNWXJ12-2</strain>
    </source>
</reference>